<name>A0A830DL71_9LAMI</name>
<dbReference type="Pfam" id="PF10157">
    <property type="entry name" value="BORCS6"/>
    <property type="match status" value="1"/>
</dbReference>
<evidence type="ECO:0000313" key="3">
    <source>
        <dbReference type="EMBL" id="GFQ06672.1"/>
    </source>
</evidence>
<dbReference type="PANTHER" id="PTHR39708:SF2">
    <property type="entry name" value="BLOC-1-RELATED COMPLEX SUBUNIT 6 C-TERMINAL HELIX DOMAIN-CONTAINING PROTEIN"/>
    <property type="match status" value="1"/>
</dbReference>
<dbReference type="AlphaFoldDB" id="A0A830DL71"/>
<protein>
    <recommendedName>
        <fullName evidence="2">BLOC-1-related complex subunit 6 C-terminal helix domain-containing protein</fullName>
    </recommendedName>
</protein>
<sequence length="159" mass="17234">MEKEETIIGSSEEAGSEVVTNQQLTHHPDGAGWQEDANAGNGDEPGESEPSDRRKEILKALEAVERDSAAIAESYSSLFASLRSSLSQATGSTIDHMNCFADATGRLQECVLVASTKGNRYINSCLRLNEEMKGMDALATQLRHVDALDTVVNRLVRLP</sequence>
<gene>
    <name evidence="3" type="ORF">PHJA_002811200</name>
</gene>
<evidence type="ECO:0000256" key="1">
    <source>
        <dbReference type="SAM" id="MobiDB-lite"/>
    </source>
</evidence>
<accession>A0A830DL71</accession>
<feature type="region of interest" description="Disordered" evidence="1">
    <location>
        <begin position="1"/>
        <end position="54"/>
    </location>
</feature>
<dbReference type="OrthoDB" id="21270at2759"/>
<comment type="caution">
    <text evidence="3">The sequence shown here is derived from an EMBL/GenBank/DDBJ whole genome shotgun (WGS) entry which is preliminary data.</text>
</comment>
<proteinExistence type="predicted"/>
<reference evidence="3" key="1">
    <citation type="submission" date="2020-07" db="EMBL/GenBank/DDBJ databases">
        <title>Ethylene signaling mediates host invasion by parasitic plants.</title>
        <authorList>
            <person name="Yoshida S."/>
        </authorList>
    </citation>
    <scope>NUCLEOTIDE SEQUENCE</scope>
    <source>
        <strain evidence="3">Okayama</strain>
    </source>
</reference>
<organism evidence="3 4">
    <name type="scientific">Phtheirospermum japonicum</name>
    <dbReference type="NCBI Taxonomy" id="374723"/>
    <lineage>
        <taxon>Eukaryota</taxon>
        <taxon>Viridiplantae</taxon>
        <taxon>Streptophyta</taxon>
        <taxon>Embryophyta</taxon>
        <taxon>Tracheophyta</taxon>
        <taxon>Spermatophyta</taxon>
        <taxon>Magnoliopsida</taxon>
        <taxon>eudicotyledons</taxon>
        <taxon>Gunneridae</taxon>
        <taxon>Pentapetalae</taxon>
        <taxon>asterids</taxon>
        <taxon>lamiids</taxon>
        <taxon>Lamiales</taxon>
        <taxon>Orobanchaceae</taxon>
        <taxon>Orobanchaceae incertae sedis</taxon>
        <taxon>Phtheirospermum</taxon>
    </lineage>
</organism>
<dbReference type="PANTHER" id="PTHR39708">
    <property type="entry name" value="OS07G0483400 PROTEIN"/>
    <property type="match status" value="1"/>
</dbReference>
<dbReference type="InterPro" id="IPR046465">
    <property type="entry name" value="BORCS6_C"/>
</dbReference>
<keyword evidence="4" id="KW-1185">Reference proteome</keyword>
<dbReference type="EMBL" id="BMAC01001284">
    <property type="protein sequence ID" value="GFQ06672.1"/>
    <property type="molecule type" value="Genomic_DNA"/>
</dbReference>
<dbReference type="Proteomes" id="UP000653305">
    <property type="component" value="Unassembled WGS sequence"/>
</dbReference>
<evidence type="ECO:0000313" key="4">
    <source>
        <dbReference type="Proteomes" id="UP000653305"/>
    </source>
</evidence>
<feature type="domain" description="BLOC-1-related complex subunit 6 C-terminal helix" evidence="2">
    <location>
        <begin position="58"/>
        <end position="147"/>
    </location>
</feature>
<evidence type="ECO:0000259" key="2">
    <source>
        <dbReference type="Pfam" id="PF10157"/>
    </source>
</evidence>